<organism evidence="8 9">
    <name type="scientific">Peribacillus loiseleuriae</name>
    <dbReference type="NCBI Taxonomy" id="1679170"/>
    <lineage>
        <taxon>Bacteria</taxon>
        <taxon>Bacillati</taxon>
        <taxon>Bacillota</taxon>
        <taxon>Bacilli</taxon>
        <taxon>Bacillales</taxon>
        <taxon>Bacillaceae</taxon>
        <taxon>Peribacillus</taxon>
    </lineage>
</organism>
<dbReference type="PANTHER" id="PTHR23523:SF2">
    <property type="entry name" value="2-NITROIMIDAZOLE TRANSPORTER"/>
    <property type="match status" value="1"/>
</dbReference>
<keyword evidence="9" id="KW-1185">Reference proteome</keyword>
<evidence type="ECO:0000256" key="2">
    <source>
        <dbReference type="ARBA" id="ARBA00022448"/>
    </source>
</evidence>
<feature type="transmembrane region" description="Helical" evidence="6">
    <location>
        <begin position="87"/>
        <end position="104"/>
    </location>
</feature>
<dbReference type="AlphaFoldDB" id="A0A0K9GYX3"/>
<dbReference type="InterPro" id="IPR011701">
    <property type="entry name" value="MFS"/>
</dbReference>
<keyword evidence="4 6" id="KW-1133">Transmembrane helix</keyword>
<keyword evidence="3 6" id="KW-0812">Transmembrane</keyword>
<sequence length="402" mass="43082">MNKPASQIYTQPLTKGRYWILLLGIILIGSNLRVPITSVGPLLSAIRDDLGLSHSVAGSLTTVPLLAFALLSPFAPKIAKKLGTEMTIFLALLVLTIGIGTRFLPGVSFLFIGTVLVGLAIAICNVLLPGLIKNNFPLQMGLMTGIYAVFMNVFGALGSGLSVPISSIGNIGWRGSLGVWGILSCLAIIIWAFQLNKKQDIHSNVRKQPTKTKSIWKSSVAWKVTVFMGVQSFIFYTLMTWMPEIIQNNGYSISASGWMLSLLQFAIIPITFIIPIIAGKLENQRVLAVFTAVLYFIGISGLLLGVFLPLSVVVIGIASGSAFGLSMMFFTLRTNDSQQASELSGMAQCIGYLLAALGPIVFGWLHDVTGGWSAPLILLLMMPIILFIAGMGAGKGSIEEKA</sequence>
<feature type="transmembrane region" description="Helical" evidence="6">
    <location>
        <begin position="372"/>
        <end position="393"/>
    </location>
</feature>
<feature type="transmembrane region" description="Helical" evidence="6">
    <location>
        <begin position="214"/>
        <end position="238"/>
    </location>
</feature>
<feature type="transmembrane region" description="Helical" evidence="6">
    <location>
        <begin position="56"/>
        <end position="75"/>
    </location>
</feature>
<feature type="transmembrane region" description="Helical" evidence="6">
    <location>
        <begin position="286"/>
        <end position="307"/>
    </location>
</feature>
<name>A0A0K9GYX3_9BACI</name>
<dbReference type="GO" id="GO:0022857">
    <property type="term" value="F:transmembrane transporter activity"/>
    <property type="evidence" value="ECO:0007669"/>
    <property type="project" value="InterPro"/>
</dbReference>
<dbReference type="CDD" id="cd17339">
    <property type="entry name" value="MFS_NIMT_CynX_like"/>
    <property type="match status" value="1"/>
</dbReference>
<dbReference type="InterPro" id="IPR020846">
    <property type="entry name" value="MFS_dom"/>
</dbReference>
<evidence type="ECO:0000256" key="5">
    <source>
        <dbReference type="ARBA" id="ARBA00023136"/>
    </source>
</evidence>
<accession>A0A0K9GYX3</accession>
<feature type="transmembrane region" description="Helical" evidence="6">
    <location>
        <begin position="258"/>
        <end position="279"/>
    </location>
</feature>
<reference evidence="9" key="1">
    <citation type="submission" date="2015-07" db="EMBL/GenBank/DDBJ databases">
        <title>Genome sequencing project for genomic taxonomy and phylogenomics of Bacillus-like bacteria.</title>
        <authorList>
            <person name="Liu B."/>
            <person name="Wang J."/>
            <person name="Zhu Y."/>
            <person name="Liu G."/>
            <person name="Chen Q."/>
            <person name="Chen Z."/>
            <person name="Lan J."/>
            <person name="Che J."/>
            <person name="Ge C."/>
            <person name="Shi H."/>
            <person name="Pan Z."/>
            <person name="Liu X."/>
        </authorList>
    </citation>
    <scope>NUCLEOTIDE SEQUENCE [LARGE SCALE GENOMIC DNA]</scope>
    <source>
        <strain evidence="9">FJAT-27997</strain>
    </source>
</reference>
<keyword evidence="5 6" id="KW-0472">Membrane</keyword>
<feature type="transmembrane region" description="Helical" evidence="6">
    <location>
        <begin position="144"/>
        <end position="165"/>
    </location>
</feature>
<dbReference type="RefSeq" id="WP_049682801.1">
    <property type="nucleotide sequence ID" value="NZ_LFZW01000001.1"/>
</dbReference>
<protein>
    <submittedName>
        <fullName evidence="8">Transporter</fullName>
    </submittedName>
</protein>
<keyword evidence="2" id="KW-0813">Transport</keyword>
<gene>
    <name evidence="8" type="ORF">AC625_19480</name>
</gene>
<dbReference type="Gene3D" id="1.20.1250.20">
    <property type="entry name" value="MFS general substrate transporter like domains"/>
    <property type="match status" value="1"/>
</dbReference>
<evidence type="ECO:0000256" key="1">
    <source>
        <dbReference type="ARBA" id="ARBA00004651"/>
    </source>
</evidence>
<dbReference type="PATRIC" id="fig|1679170.3.peg.4421"/>
<dbReference type="Pfam" id="PF07690">
    <property type="entry name" value="MFS_1"/>
    <property type="match status" value="1"/>
</dbReference>
<comment type="subcellular location">
    <subcellularLocation>
        <location evidence="1">Cell membrane</location>
        <topology evidence="1">Multi-pass membrane protein</topology>
    </subcellularLocation>
</comment>
<dbReference type="InterPro" id="IPR052524">
    <property type="entry name" value="MFS_Cyanate_Porter"/>
</dbReference>
<evidence type="ECO:0000313" key="9">
    <source>
        <dbReference type="Proteomes" id="UP000037146"/>
    </source>
</evidence>
<feature type="transmembrane region" description="Helical" evidence="6">
    <location>
        <begin position="344"/>
        <end position="366"/>
    </location>
</feature>
<evidence type="ECO:0000313" key="8">
    <source>
        <dbReference type="EMBL" id="KMY51452.1"/>
    </source>
</evidence>
<dbReference type="InterPro" id="IPR036259">
    <property type="entry name" value="MFS_trans_sf"/>
</dbReference>
<dbReference type="Proteomes" id="UP000037146">
    <property type="component" value="Unassembled WGS sequence"/>
</dbReference>
<dbReference type="PANTHER" id="PTHR23523">
    <property type="match status" value="1"/>
</dbReference>
<feature type="domain" description="Major facilitator superfamily (MFS) profile" evidence="7">
    <location>
        <begin position="17"/>
        <end position="401"/>
    </location>
</feature>
<evidence type="ECO:0000259" key="7">
    <source>
        <dbReference type="PROSITE" id="PS50850"/>
    </source>
</evidence>
<feature type="transmembrane region" description="Helical" evidence="6">
    <location>
        <begin position="171"/>
        <end position="193"/>
    </location>
</feature>
<feature type="transmembrane region" description="Helical" evidence="6">
    <location>
        <begin position="313"/>
        <end position="332"/>
    </location>
</feature>
<evidence type="ECO:0000256" key="4">
    <source>
        <dbReference type="ARBA" id="ARBA00022989"/>
    </source>
</evidence>
<dbReference type="EMBL" id="LFZW01000001">
    <property type="protein sequence ID" value="KMY51452.1"/>
    <property type="molecule type" value="Genomic_DNA"/>
</dbReference>
<dbReference type="PROSITE" id="PS50850">
    <property type="entry name" value="MFS"/>
    <property type="match status" value="1"/>
</dbReference>
<evidence type="ECO:0000256" key="6">
    <source>
        <dbReference type="SAM" id="Phobius"/>
    </source>
</evidence>
<evidence type="ECO:0000256" key="3">
    <source>
        <dbReference type="ARBA" id="ARBA00022692"/>
    </source>
</evidence>
<dbReference type="SUPFAM" id="SSF103473">
    <property type="entry name" value="MFS general substrate transporter"/>
    <property type="match status" value="1"/>
</dbReference>
<proteinExistence type="predicted"/>
<feature type="transmembrane region" description="Helical" evidence="6">
    <location>
        <begin position="18"/>
        <end position="36"/>
    </location>
</feature>
<dbReference type="GO" id="GO:0005886">
    <property type="term" value="C:plasma membrane"/>
    <property type="evidence" value="ECO:0007669"/>
    <property type="project" value="UniProtKB-SubCell"/>
</dbReference>
<dbReference type="OrthoDB" id="9797740at2"/>
<comment type="caution">
    <text evidence="8">The sequence shown here is derived from an EMBL/GenBank/DDBJ whole genome shotgun (WGS) entry which is preliminary data.</text>
</comment>
<feature type="transmembrane region" description="Helical" evidence="6">
    <location>
        <begin position="110"/>
        <end position="132"/>
    </location>
</feature>